<evidence type="ECO:0000313" key="9">
    <source>
        <dbReference type="Proteomes" id="UP000266934"/>
    </source>
</evidence>
<dbReference type="InterPro" id="IPR014748">
    <property type="entry name" value="Enoyl-CoA_hydra_C"/>
</dbReference>
<comment type="similarity">
    <text evidence="1">Belongs to the enoyl-CoA hydratase/isomerase family.</text>
</comment>
<keyword evidence="9" id="KW-1185">Reference proteome</keyword>
<dbReference type="AlphaFoldDB" id="A0A348G196"/>
<dbReference type="SUPFAM" id="SSF52096">
    <property type="entry name" value="ClpP/crotonase"/>
    <property type="match status" value="1"/>
</dbReference>
<dbReference type="RefSeq" id="WP_126399970.1">
    <property type="nucleotide sequence ID" value="NZ_AP018907.1"/>
</dbReference>
<keyword evidence="4" id="KW-0443">Lipid metabolism</keyword>
<feature type="compositionally biased region" description="Low complexity" evidence="7">
    <location>
        <begin position="7"/>
        <end position="18"/>
    </location>
</feature>
<reference evidence="8 9" key="1">
    <citation type="submission" date="2018-08" db="EMBL/GenBank/DDBJ databases">
        <title>Complete genome sequencing of Blastochloris tepida GI.</title>
        <authorList>
            <person name="Tsukatani Y."/>
            <person name="Mori H."/>
        </authorList>
    </citation>
    <scope>NUCLEOTIDE SEQUENCE [LARGE SCALE GENOMIC DNA]</scope>
    <source>
        <strain evidence="8 9">GI</strain>
    </source>
</reference>
<gene>
    <name evidence="8" type="primary">fadB</name>
    <name evidence="8" type="ORF">BLTE_20140</name>
</gene>
<evidence type="ECO:0000256" key="6">
    <source>
        <dbReference type="ARBA" id="ARBA00040545"/>
    </source>
</evidence>
<dbReference type="InterPro" id="IPR029045">
    <property type="entry name" value="ClpP/crotonase-like_dom_sf"/>
</dbReference>
<dbReference type="Proteomes" id="UP000266934">
    <property type="component" value="Chromosome"/>
</dbReference>
<evidence type="ECO:0000256" key="5">
    <source>
        <dbReference type="ARBA" id="ARBA00037410"/>
    </source>
</evidence>
<comment type="function">
    <text evidence="5">May play a role in fatty acid biosynthesis and insulin sensitivity.</text>
</comment>
<feature type="region of interest" description="Disordered" evidence="7">
    <location>
        <begin position="1"/>
        <end position="24"/>
    </location>
</feature>
<dbReference type="InterPro" id="IPR052377">
    <property type="entry name" value="Mitochondrial_ECH-domain"/>
</dbReference>
<keyword evidence="2" id="KW-0276">Fatty acid metabolism</keyword>
<evidence type="ECO:0000256" key="1">
    <source>
        <dbReference type="ARBA" id="ARBA00005254"/>
    </source>
</evidence>
<keyword evidence="3" id="KW-0809">Transit peptide</keyword>
<evidence type="ECO:0000256" key="7">
    <source>
        <dbReference type="SAM" id="MobiDB-lite"/>
    </source>
</evidence>
<protein>
    <recommendedName>
        <fullName evidence="6">Enoyl-CoA hydratase domain-containing protein 3, mitochondrial</fullName>
    </recommendedName>
</protein>
<organism evidence="8 9">
    <name type="scientific">Blastochloris tepida</name>
    <dbReference type="NCBI Taxonomy" id="2233851"/>
    <lineage>
        <taxon>Bacteria</taxon>
        <taxon>Pseudomonadati</taxon>
        <taxon>Pseudomonadota</taxon>
        <taxon>Alphaproteobacteria</taxon>
        <taxon>Hyphomicrobiales</taxon>
        <taxon>Blastochloridaceae</taxon>
        <taxon>Blastochloris</taxon>
    </lineage>
</organism>
<dbReference type="PANTHER" id="PTHR43602">
    <property type="match status" value="1"/>
</dbReference>
<dbReference type="GO" id="GO:0016836">
    <property type="term" value="F:hydro-lyase activity"/>
    <property type="evidence" value="ECO:0007669"/>
    <property type="project" value="TreeGrafter"/>
</dbReference>
<dbReference type="Gene3D" id="3.90.226.10">
    <property type="entry name" value="2-enoyl-CoA Hydratase, Chain A, domain 1"/>
    <property type="match status" value="1"/>
</dbReference>
<dbReference type="PANTHER" id="PTHR43602:SF1">
    <property type="entry name" value="ENOYL-COA HYDRATASE DOMAIN-CONTAINING PROTEIN 3, MITOCHONDRIAL"/>
    <property type="match status" value="1"/>
</dbReference>
<name>A0A348G196_9HYPH</name>
<dbReference type="Pfam" id="PF00378">
    <property type="entry name" value="ECH_1"/>
    <property type="match status" value="1"/>
</dbReference>
<dbReference type="Gene3D" id="1.10.12.10">
    <property type="entry name" value="Lyase 2-enoyl-coa Hydratase, Chain A, domain 2"/>
    <property type="match status" value="1"/>
</dbReference>
<proteinExistence type="inferred from homology"/>
<evidence type="ECO:0000256" key="3">
    <source>
        <dbReference type="ARBA" id="ARBA00022946"/>
    </source>
</evidence>
<dbReference type="OrthoDB" id="9795727at2"/>
<accession>A0A348G196</accession>
<evidence type="ECO:0000256" key="4">
    <source>
        <dbReference type="ARBA" id="ARBA00023098"/>
    </source>
</evidence>
<dbReference type="NCBIfam" id="NF006008">
    <property type="entry name" value="PRK08139.1"/>
    <property type="match status" value="1"/>
</dbReference>
<dbReference type="CDD" id="cd06558">
    <property type="entry name" value="crotonase-like"/>
    <property type="match status" value="1"/>
</dbReference>
<dbReference type="KEGG" id="blag:BLTE_20140"/>
<dbReference type="GO" id="GO:0006631">
    <property type="term" value="P:fatty acid metabolic process"/>
    <property type="evidence" value="ECO:0007669"/>
    <property type="project" value="UniProtKB-KW"/>
</dbReference>
<evidence type="ECO:0000256" key="2">
    <source>
        <dbReference type="ARBA" id="ARBA00022832"/>
    </source>
</evidence>
<dbReference type="EMBL" id="AP018907">
    <property type="protein sequence ID" value="BBF93329.1"/>
    <property type="molecule type" value="Genomic_DNA"/>
</dbReference>
<sequence>MAEVAPQETAQQETAQQQDTSPVARARDGAIEIVTLARPTSRNALSDAMLAALAAALDDIRADRTIRAVVLTAQGPVFSAGHDLKEMTAARARPDRGRAYYADIIGRCAAVMQAIVTLPQPVIAAVQGTATAAGCQLVASCDLAVAAREAKFCTPGVNIGLFCSTPMVALSRNVAPKQALEMLLLGEMIDAETACAWGLVNRVVAQDEVLATALALANRIAAKSAHTVKIGKEAFYRQREMTLPDAYTYATQVMVENMLARDAEEGISAFIEKRHPHWEDR</sequence>
<dbReference type="InterPro" id="IPR001753">
    <property type="entry name" value="Enoyl-CoA_hydra/iso"/>
</dbReference>
<evidence type="ECO:0000313" key="8">
    <source>
        <dbReference type="EMBL" id="BBF93329.1"/>
    </source>
</evidence>